<sequence length="264" mass="29378">MKPKRTKFFRVAVSGMALNGLEITNDMINKMAANYNPEKYSAIINVEHVRGFSLNNDNFPTLGRVVAAKAENFTTDTGETKRALLVQVDAYSGLIAAHEAGQKLGWSIEVGTLPETGEPFLFGLAITDSPSTFYTQLMEFNLLKKADEEQKIGEYVENSFDFEPEKTEAKPSFFSTWFSKQKPAEPEPIKPIEAQVGEFTLPKEFTDELQKFSMAFTGMQEKIDQLETQNNELIAKFSALENTPADPTGHPSTNNADNILLADC</sequence>
<evidence type="ECO:0000256" key="1">
    <source>
        <dbReference type="SAM" id="MobiDB-lite"/>
    </source>
</evidence>
<protein>
    <submittedName>
        <fullName evidence="2">GPO family capsid scaffolding protein</fullName>
    </submittedName>
</protein>
<keyword evidence="3" id="KW-1185">Reference proteome</keyword>
<dbReference type="EMBL" id="BAABKE010000002">
    <property type="protein sequence ID" value="GAA5097289.1"/>
    <property type="molecule type" value="Genomic_DNA"/>
</dbReference>
<proteinExistence type="predicted"/>
<organism evidence="2 3">
    <name type="scientific">Wohlfahrtiimonas larvae</name>
    <dbReference type="NCBI Taxonomy" id="1157986"/>
    <lineage>
        <taxon>Bacteria</taxon>
        <taxon>Pseudomonadati</taxon>
        <taxon>Pseudomonadota</taxon>
        <taxon>Gammaproteobacteria</taxon>
        <taxon>Cardiobacteriales</taxon>
        <taxon>Ignatzschineriaceae</taxon>
        <taxon>Wohlfahrtiimonas</taxon>
    </lineage>
</organism>
<dbReference type="Pfam" id="PF05929">
    <property type="entry name" value="Phage_GPO"/>
    <property type="match status" value="1"/>
</dbReference>
<dbReference type="InterPro" id="IPR009228">
    <property type="entry name" value="Capsid_scaffold_GpO"/>
</dbReference>
<comment type="caution">
    <text evidence="2">The sequence shown here is derived from an EMBL/GenBank/DDBJ whole genome shotgun (WGS) entry which is preliminary data.</text>
</comment>
<gene>
    <name evidence="2" type="ORF">GCM10023338_08610</name>
</gene>
<accession>A0ABP9MLT2</accession>
<dbReference type="RefSeq" id="WP_077924961.1">
    <property type="nucleotide sequence ID" value="NZ_BAABKE010000002.1"/>
</dbReference>
<feature type="region of interest" description="Disordered" evidence="1">
    <location>
        <begin position="242"/>
        <end position="264"/>
    </location>
</feature>
<reference evidence="3" key="1">
    <citation type="journal article" date="2019" name="Int. J. Syst. Evol. Microbiol.">
        <title>The Global Catalogue of Microorganisms (GCM) 10K type strain sequencing project: providing services to taxonomists for standard genome sequencing and annotation.</title>
        <authorList>
            <consortium name="The Broad Institute Genomics Platform"/>
            <consortium name="The Broad Institute Genome Sequencing Center for Infectious Disease"/>
            <person name="Wu L."/>
            <person name="Ma J."/>
        </authorList>
    </citation>
    <scope>NUCLEOTIDE SEQUENCE [LARGE SCALE GENOMIC DNA]</scope>
    <source>
        <strain evidence="3">JCM 18424</strain>
    </source>
</reference>
<evidence type="ECO:0000313" key="2">
    <source>
        <dbReference type="EMBL" id="GAA5097289.1"/>
    </source>
</evidence>
<dbReference type="Proteomes" id="UP001500631">
    <property type="component" value="Unassembled WGS sequence"/>
</dbReference>
<evidence type="ECO:0000313" key="3">
    <source>
        <dbReference type="Proteomes" id="UP001500631"/>
    </source>
</evidence>
<name>A0ABP9MLT2_9GAMM</name>